<accession>A0A9D1HBN5</accession>
<protein>
    <recommendedName>
        <fullName evidence="3">DUF4878 domain-containing protein</fullName>
    </recommendedName>
</protein>
<reference evidence="1" key="2">
    <citation type="journal article" date="2021" name="PeerJ">
        <title>Extensive microbial diversity within the chicken gut microbiome revealed by metagenomics and culture.</title>
        <authorList>
            <person name="Gilroy R."/>
            <person name="Ravi A."/>
            <person name="Getino M."/>
            <person name="Pursley I."/>
            <person name="Horton D.L."/>
            <person name="Alikhan N.F."/>
            <person name="Baker D."/>
            <person name="Gharbi K."/>
            <person name="Hall N."/>
            <person name="Watson M."/>
            <person name="Adriaenssens E.M."/>
            <person name="Foster-Nyarko E."/>
            <person name="Jarju S."/>
            <person name="Secka A."/>
            <person name="Antonio M."/>
            <person name="Oren A."/>
            <person name="Chaudhuri R.R."/>
            <person name="La Ragione R."/>
            <person name="Hildebrand F."/>
            <person name="Pallen M.J."/>
        </authorList>
    </citation>
    <scope>NUCLEOTIDE SEQUENCE</scope>
    <source>
        <strain evidence="1">CHK176-22527</strain>
    </source>
</reference>
<evidence type="ECO:0000313" key="2">
    <source>
        <dbReference type="Proteomes" id="UP000824159"/>
    </source>
</evidence>
<comment type="caution">
    <text evidence="1">The sequence shown here is derived from an EMBL/GenBank/DDBJ whole genome shotgun (WGS) entry which is preliminary data.</text>
</comment>
<organism evidence="1 2">
    <name type="scientific">Candidatus Allocopromorpha excrementavium</name>
    <dbReference type="NCBI Taxonomy" id="2840741"/>
    <lineage>
        <taxon>Bacteria</taxon>
        <taxon>Bacillati</taxon>
        <taxon>Bacillota</taxon>
        <taxon>Clostridia</taxon>
        <taxon>Eubacteriales</taxon>
        <taxon>Eubacteriaceae</taxon>
        <taxon>Eubacteriaceae incertae sedis</taxon>
        <taxon>Candidatus Allocopromorpha</taxon>
    </lineage>
</organism>
<evidence type="ECO:0000313" key="1">
    <source>
        <dbReference type="EMBL" id="HIT99071.1"/>
    </source>
</evidence>
<sequence>MQFILKEIFTIIIALVMQMGVSSVVSTTPEAAVQDFLEGLRTQDQQVMAKHMDNTYINFLSNVQGDEAVVNRMNEALFRNFSYEVADIGEKNDVAVAKVTINCNDFSGVLSAYDSASYSYVMENLYTDSIADKDALNAECLDIYVQQIESAASQEATGEKTVFIPMIDNGNYGWNIVVSDELMTQLLGGLQVPGMQ</sequence>
<reference evidence="1" key="1">
    <citation type="submission" date="2020-10" db="EMBL/GenBank/DDBJ databases">
        <authorList>
            <person name="Gilroy R."/>
        </authorList>
    </citation>
    <scope>NUCLEOTIDE SEQUENCE</scope>
    <source>
        <strain evidence="1">CHK176-22527</strain>
    </source>
</reference>
<evidence type="ECO:0008006" key="3">
    <source>
        <dbReference type="Google" id="ProtNLM"/>
    </source>
</evidence>
<proteinExistence type="predicted"/>
<dbReference type="EMBL" id="DVLX01000026">
    <property type="protein sequence ID" value="HIT99071.1"/>
    <property type="molecule type" value="Genomic_DNA"/>
</dbReference>
<dbReference type="Proteomes" id="UP000824159">
    <property type="component" value="Unassembled WGS sequence"/>
</dbReference>
<gene>
    <name evidence="1" type="ORF">IAD12_02325</name>
</gene>
<dbReference type="AlphaFoldDB" id="A0A9D1HBN5"/>
<name>A0A9D1HBN5_9FIRM</name>